<proteinExistence type="predicted"/>
<reference evidence="3 4" key="1">
    <citation type="journal article" date="2020" name="bioRxiv">
        <title>Sequence and annotation of 42 cannabis genomes reveals extensive copy number variation in cannabinoid synthesis and pathogen resistance genes.</title>
        <authorList>
            <person name="Mckernan K.J."/>
            <person name="Helbert Y."/>
            <person name="Kane L.T."/>
            <person name="Ebling H."/>
            <person name="Zhang L."/>
            <person name="Liu B."/>
            <person name="Eaton Z."/>
            <person name="Mclaughlin S."/>
            <person name="Kingan S."/>
            <person name="Baybayan P."/>
            <person name="Concepcion G."/>
            <person name="Jordan M."/>
            <person name="Riva A."/>
            <person name="Barbazuk W."/>
            <person name="Harkins T."/>
        </authorList>
    </citation>
    <scope>NUCLEOTIDE SEQUENCE [LARGE SCALE GENOMIC DNA]</scope>
    <source>
        <strain evidence="4">cv. Jamaican Lion 4</strain>
        <tissue evidence="3">Leaf</tissue>
    </source>
</reference>
<keyword evidence="1" id="KW-0472">Membrane</keyword>
<feature type="signal peptide" evidence="2">
    <location>
        <begin position="1"/>
        <end position="21"/>
    </location>
</feature>
<comment type="caution">
    <text evidence="3">The sequence shown here is derived from an EMBL/GenBank/DDBJ whole genome shotgun (WGS) entry which is preliminary data.</text>
</comment>
<evidence type="ECO:0000256" key="1">
    <source>
        <dbReference type="SAM" id="Phobius"/>
    </source>
</evidence>
<keyword evidence="1" id="KW-0812">Transmembrane</keyword>
<dbReference type="PANTHER" id="PTHR35759:SF1">
    <property type="entry name" value="OS07G0673000 PROTEIN"/>
    <property type="match status" value="1"/>
</dbReference>
<organism evidence="3 4">
    <name type="scientific">Cannabis sativa</name>
    <name type="common">Hemp</name>
    <name type="synonym">Marijuana</name>
    <dbReference type="NCBI Taxonomy" id="3483"/>
    <lineage>
        <taxon>Eukaryota</taxon>
        <taxon>Viridiplantae</taxon>
        <taxon>Streptophyta</taxon>
        <taxon>Embryophyta</taxon>
        <taxon>Tracheophyta</taxon>
        <taxon>Spermatophyta</taxon>
        <taxon>Magnoliopsida</taxon>
        <taxon>eudicotyledons</taxon>
        <taxon>Gunneridae</taxon>
        <taxon>Pentapetalae</taxon>
        <taxon>rosids</taxon>
        <taxon>fabids</taxon>
        <taxon>Rosales</taxon>
        <taxon>Cannabaceae</taxon>
        <taxon>Cannabis</taxon>
    </lineage>
</organism>
<gene>
    <name evidence="3" type="ORF">G4B88_025636</name>
</gene>
<keyword evidence="2" id="KW-0732">Signal</keyword>
<sequence length="490" mass="54969">MAKSPLSLQLTIIFSLSMSAAYSFSSLSSPLSPLKPFSTSSSPSKTPKATTSDLLTLLSDRRSSSTLNPLVSRELNSCLKFLVPFTPNGIKMVPISCSHRKSLNSNRNGVLVRREEDELIWWPPQSVLDLARLAFDSRGDSAAIHRALDPTVIPVPDVEGSNEDRCQLTRTPYGFRFISEELNLYLKFLFELIVARAPAVGLNASLNRYDFFHGHIFLATDSGRLGILFHAKEYPAFDKKVFPYNMGYCQKGSNVSYDNSMNLRNILWLAPLPSVLVVLDARPGGIIYRDIIPDYVKFVRTIYEGFAVGYDSDDFGEVVADVNYLDASHRWYNGEIAIPGYSHNRKQRCSTCLGNVIFTCLHFMRELSSDNWDWSWFLYQTSDAKFIGVNCGLRVMGSEEARDPFRGVDWKAVGTDIQKDPGSKPVIKKRLPKKMRQIPECYFLPRRSLPSAIGFYGACIAGGIGAGMLLEIWINKKIAEDGGVIWEFDK</sequence>
<keyword evidence="4" id="KW-1185">Reference proteome</keyword>
<name>A0A7J6EGA5_CANSA</name>
<evidence type="ECO:0000313" key="4">
    <source>
        <dbReference type="Proteomes" id="UP000583929"/>
    </source>
</evidence>
<accession>A0A7J6EGA5</accession>
<feature type="transmembrane region" description="Helical" evidence="1">
    <location>
        <begin position="453"/>
        <end position="474"/>
    </location>
</feature>
<dbReference type="EMBL" id="JAATIQ010000404">
    <property type="protein sequence ID" value="KAF4357467.1"/>
    <property type="molecule type" value="Genomic_DNA"/>
</dbReference>
<keyword evidence="1" id="KW-1133">Transmembrane helix</keyword>
<feature type="chain" id="PRO_5029851404" evidence="2">
    <location>
        <begin position="22"/>
        <end position="490"/>
    </location>
</feature>
<dbReference type="PANTHER" id="PTHR35759">
    <property type="entry name" value="BNAA09G03860D PROTEIN"/>
    <property type="match status" value="1"/>
</dbReference>
<evidence type="ECO:0000313" key="3">
    <source>
        <dbReference type="EMBL" id="KAF4357467.1"/>
    </source>
</evidence>
<protein>
    <submittedName>
        <fullName evidence="3">Uncharacterized protein</fullName>
    </submittedName>
</protein>
<dbReference type="AlphaFoldDB" id="A0A7J6EGA5"/>
<evidence type="ECO:0000256" key="2">
    <source>
        <dbReference type="SAM" id="SignalP"/>
    </source>
</evidence>
<dbReference type="Proteomes" id="UP000583929">
    <property type="component" value="Unassembled WGS sequence"/>
</dbReference>